<reference evidence="3 4" key="1">
    <citation type="submission" date="2018-01" db="EMBL/GenBank/DDBJ databases">
        <authorList>
            <person name="Clerissi C."/>
        </authorList>
    </citation>
    <scope>NUCLEOTIDE SEQUENCE [LARGE SCALE GENOMIC DNA]</scope>
    <source>
        <strain evidence="1">Cupriavidus taiwanensis STM 6082</strain>
        <strain evidence="2">Cupriavidus taiwanensis STM 6160</strain>
    </source>
</reference>
<dbReference type="Proteomes" id="UP000255168">
    <property type="component" value="Chromosome I"/>
</dbReference>
<evidence type="ECO:0000313" key="2">
    <source>
        <dbReference type="EMBL" id="SPD45432.1"/>
    </source>
</evidence>
<name>A0A375H182_9BURK</name>
<evidence type="ECO:0000313" key="3">
    <source>
        <dbReference type="Proteomes" id="UP000255168"/>
    </source>
</evidence>
<dbReference type="Proteomes" id="UP000256710">
    <property type="component" value="Unassembled WGS sequence"/>
</dbReference>
<gene>
    <name evidence="1" type="ORF">CBM2605_A60101</name>
    <name evidence="2" type="ORF">CBM2607_10369</name>
</gene>
<dbReference type="EMBL" id="LT984806">
    <property type="protein sequence ID" value="SPD45432.1"/>
    <property type="molecule type" value="Genomic_DNA"/>
</dbReference>
<keyword evidence="4" id="KW-1185">Reference proteome</keyword>
<sequence length="64" mass="7010">MFASAAPRCMLRHTKREKSWPRLPALHRTMLGQTLLYNGPDVFPAAPAAVSKPAAARRTDPPAN</sequence>
<dbReference type="EMBL" id="OFTC01000028">
    <property type="protein sequence ID" value="SOZ36857.1"/>
    <property type="molecule type" value="Genomic_DNA"/>
</dbReference>
<dbReference type="AlphaFoldDB" id="A0A375H182"/>
<proteinExistence type="predicted"/>
<accession>A0A375H182</accession>
<protein>
    <submittedName>
        <fullName evidence="2">Uncharacterized protein</fullName>
    </submittedName>
</protein>
<organism evidence="2 3">
    <name type="scientific">Cupriavidus neocaledonicus</name>
    <dbReference type="NCBI Taxonomy" id="1040979"/>
    <lineage>
        <taxon>Bacteria</taxon>
        <taxon>Pseudomonadati</taxon>
        <taxon>Pseudomonadota</taxon>
        <taxon>Betaproteobacteria</taxon>
        <taxon>Burkholderiales</taxon>
        <taxon>Burkholderiaceae</taxon>
        <taxon>Cupriavidus</taxon>
    </lineage>
</organism>
<evidence type="ECO:0000313" key="1">
    <source>
        <dbReference type="EMBL" id="SOZ36857.1"/>
    </source>
</evidence>
<evidence type="ECO:0000313" key="4">
    <source>
        <dbReference type="Proteomes" id="UP000256710"/>
    </source>
</evidence>